<accession>A0A1V6PK81</accession>
<name>A0A1V6PK81_9EURO</name>
<evidence type="ECO:0000313" key="3">
    <source>
        <dbReference type="EMBL" id="OQD77395.1"/>
    </source>
</evidence>
<dbReference type="AlphaFoldDB" id="A0A1V6PK81"/>
<keyword evidence="4" id="KW-1185">Reference proteome</keyword>
<proteinExistence type="predicted"/>
<evidence type="ECO:0000313" key="4">
    <source>
        <dbReference type="Proteomes" id="UP000191672"/>
    </source>
</evidence>
<gene>
    <name evidence="3" type="ORF">PENANT_c106G03133</name>
    <name evidence="2" type="ORF">PENANT_c110G02557</name>
</gene>
<evidence type="ECO:0000313" key="2">
    <source>
        <dbReference type="EMBL" id="OQD77364.1"/>
    </source>
</evidence>
<dbReference type="Proteomes" id="UP000191672">
    <property type="component" value="Unassembled WGS sequence"/>
</dbReference>
<dbReference type="EMBL" id="MDYN01000106">
    <property type="protein sequence ID" value="OQD77395.1"/>
    <property type="molecule type" value="Genomic_DNA"/>
</dbReference>
<comment type="caution">
    <text evidence="3">The sequence shown here is derived from an EMBL/GenBank/DDBJ whole genome shotgun (WGS) entry which is preliminary data.</text>
</comment>
<reference evidence="3" key="1">
    <citation type="submission" date="2016-08" db="EMBL/GenBank/DDBJ databases">
        <title>Uncovering the secondary metabolism of Penicillium species provides insights into the evolution of 6-MSA pathways.</title>
        <authorList>
            <person name="Nielsen J.C."/>
            <person name="Nielsen J."/>
        </authorList>
    </citation>
    <scope>NUCLEOTIDE SEQUENCE [LARGE SCALE GENOMIC DNA]</scope>
    <source>
        <strain evidence="3">IBT 31811</strain>
    </source>
</reference>
<feature type="region of interest" description="Disordered" evidence="1">
    <location>
        <begin position="26"/>
        <end position="53"/>
    </location>
</feature>
<protein>
    <submittedName>
        <fullName evidence="3">Uncharacterized protein</fullName>
    </submittedName>
</protein>
<reference evidence="4" key="2">
    <citation type="journal article" date="2017" name="Nat. Microbiol.">
        <title>Global analysis of biosynthetic gene clusters reveals vast potential of secondary metabolite production in Penicillium species.</title>
        <authorList>
            <person name="Nielsen J.C."/>
            <person name="Grijseels S."/>
            <person name="Prigent S."/>
            <person name="Ji B."/>
            <person name="Dainat J."/>
            <person name="Nielsen K.F."/>
            <person name="Frisvad J.C."/>
            <person name="Workman M."/>
            <person name="Nielsen J."/>
        </authorList>
    </citation>
    <scope>NUCLEOTIDE SEQUENCE [LARGE SCALE GENOMIC DNA]</scope>
    <source>
        <strain evidence="4">IBT 31811</strain>
    </source>
</reference>
<organism evidence="3 4">
    <name type="scientific">Penicillium antarcticum</name>
    <dbReference type="NCBI Taxonomy" id="416450"/>
    <lineage>
        <taxon>Eukaryota</taxon>
        <taxon>Fungi</taxon>
        <taxon>Dikarya</taxon>
        <taxon>Ascomycota</taxon>
        <taxon>Pezizomycotina</taxon>
        <taxon>Eurotiomycetes</taxon>
        <taxon>Eurotiomycetidae</taxon>
        <taxon>Eurotiales</taxon>
        <taxon>Aspergillaceae</taxon>
        <taxon>Penicillium</taxon>
    </lineage>
</organism>
<evidence type="ECO:0000256" key="1">
    <source>
        <dbReference type="SAM" id="MobiDB-lite"/>
    </source>
</evidence>
<sequence length="728" mass="82454">MTLRSLKSVMFTCHLQRMFLNSRASLNSSQEDEISSRQHGTYLGGPIPNSDIHASESACESEDYLPSEVEKQASEQLERELQPIETYKDARNLERQMSVTLTISPSYVQNWDPSAAFRELYQNWKDAILEHFELNRLDFQPYYEDKSGCVSIIVPDPKEPHQRRRALGYIKYDKKAARVTLANSCAQIQPETLQLGHTSKQGKANLAGCHGEGLKLAALVMTRNGYKVKIAASNCHWRFSLQGQSGSRFCCVICPSKKADTGSQTDAADDMARLRSRIDRDVTIEIGTMRDKSAQTVPLDVFMKWMETTMDIRGLSYPSHIIATEDGDLILDRSFQGKVYLKGMLLPASVSRSRTFKFGYNFAKGQFSRDRRSLLDKCEEADIVRHIWESAIRKHQAAMLPIYINLLRNFPQAVDVESADLLEESTRKLIWQHLLSEANNKKFYYSEKCHGITMISQILKKEPTMLPGMLWDLLRPSSAIRTAEEEQIELFKNAELSGPETTFAGAILRAVHACIAMFKQTKHMTIRLVQSSISDVDFFFDSKCNTLNIHHKWLHRQYSCRDSGDVAAQDTVIFCDHIIENVLSMLSATIFSTAPISYRSKLQAVQHVKHMLRSMPQRVILKHSLPGKLESSVQADMLHVAALSGSLAKISREQGRTAVDEDSWSKEVILQVMVINLTNIANTVVVVKPTLLKLHSQLKIQRSTVVIGNRLAPLRCLRLNDNPVVFDR</sequence>
<dbReference type="EMBL" id="MDYN01000110">
    <property type="protein sequence ID" value="OQD77364.1"/>
    <property type="molecule type" value="Genomic_DNA"/>
</dbReference>